<keyword evidence="1" id="KW-0560">Oxidoreductase</keyword>
<keyword evidence="7" id="KW-1185">Reference proteome</keyword>
<dbReference type="InterPro" id="IPR024775">
    <property type="entry name" value="DinB-like"/>
</dbReference>
<dbReference type="SUPFAM" id="SSF56436">
    <property type="entry name" value="C-type lectin-like"/>
    <property type="match status" value="1"/>
</dbReference>
<gene>
    <name evidence="6" type="ORF">NSP04_14875</name>
</gene>
<dbReference type="InterPro" id="IPR016187">
    <property type="entry name" value="CTDL_fold"/>
</dbReference>
<name>A0ABT1XNS8_9BURK</name>
<organism evidence="6 7">
    <name type="scientific">Limnobacter parvus</name>
    <dbReference type="NCBI Taxonomy" id="2939690"/>
    <lineage>
        <taxon>Bacteria</taxon>
        <taxon>Pseudomonadati</taxon>
        <taxon>Pseudomonadota</taxon>
        <taxon>Betaproteobacteria</taxon>
        <taxon>Burkholderiales</taxon>
        <taxon>Burkholderiaceae</taxon>
        <taxon>Limnobacter</taxon>
    </lineage>
</organism>
<dbReference type="Pfam" id="PF12867">
    <property type="entry name" value="DinB_2"/>
    <property type="match status" value="1"/>
</dbReference>
<feature type="domain" description="Sulfatase-modifying factor enzyme-like" evidence="4">
    <location>
        <begin position="168"/>
        <end position="428"/>
    </location>
</feature>
<sequence>MNNQQTLLHALENSRDRVLSLLNSLDPEQLSVPYSEGINPPVWEVGHATFFFERFILQYLDSAPSYNPALDDIWDSFELAHEDRWQTELFPDKVETLHYFHHTFDRVKQRIQEKPLSDADLYMYKYAIFHLNMHIESMVWCRQTLGYAPPPGAHAPCASAGLPNAAQGDVEIPAGRYRIGMPEESPSYATDDFCFDNEKPGFIKDVKAFNISPTLVSNAEYLAFVEAGAYELDSCWSMAGLKWRKQTNARHPLYWKKENGQWLERHYDKWLRIEPSLPVKHVSYWEAQAYCNFTGRRLPKEFEWEVAALNNIEGRPFNKFPWGNTMDPTRVDMDCTHLARLPVNALPEGDSPFGCRQMIGTVWEWTESLFFPYSGFTMDVYPFMSTLQFGDHKVVRGGSCATSSILIRGTYRQAYLPDRNDVFVGFRTCAR</sequence>
<comment type="caution">
    <text evidence="6">The sequence shown here is derived from an EMBL/GenBank/DDBJ whole genome shotgun (WGS) entry which is preliminary data.</text>
</comment>
<accession>A0ABT1XNS8</accession>
<dbReference type="InterPro" id="IPR051043">
    <property type="entry name" value="Sulfatase_Mod_Factor_Kinase"/>
</dbReference>
<evidence type="ECO:0000259" key="4">
    <source>
        <dbReference type="Pfam" id="PF03781"/>
    </source>
</evidence>
<proteinExistence type="predicted"/>
<evidence type="ECO:0000259" key="5">
    <source>
        <dbReference type="Pfam" id="PF12867"/>
    </source>
</evidence>
<dbReference type="Proteomes" id="UP001165267">
    <property type="component" value="Unassembled WGS sequence"/>
</dbReference>
<evidence type="ECO:0000256" key="1">
    <source>
        <dbReference type="ARBA" id="ARBA00023002"/>
    </source>
</evidence>
<dbReference type="PANTHER" id="PTHR23150">
    <property type="entry name" value="SULFATASE MODIFYING FACTOR 1, 2"/>
    <property type="match status" value="1"/>
</dbReference>
<evidence type="ECO:0000313" key="7">
    <source>
        <dbReference type="Proteomes" id="UP001165267"/>
    </source>
</evidence>
<evidence type="ECO:0000256" key="2">
    <source>
        <dbReference type="ARBA" id="ARBA00023004"/>
    </source>
</evidence>
<dbReference type="RefSeq" id="WP_257513143.1">
    <property type="nucleotide sequence ID" value="NZ_JANKHG010000027.1"/>
</dbReference>
<dbReference type="Gene3D" id="1.20.120.450">
    <property type="entry name" value="dinb family like domain"/>
    <property type="match status" value="1"/>
</dbReference>
<reference evidence="6" key="1">
    <citation type="submission" date="2022-07" db="EMBL/GenBank/DDBJ databases">
        <authorList>
            <person name="Xamxidin M."/>
        </authorList>
    </citation>
    <scope>NUCLEOTIDE SEQUENCE</scope>
    <source>
        <strain evidence="6">YS8-69</strain>
    </source>
</reference>
<dbReference type="InterPro" id="IPR042095">
    <property type="entry name" value="SUMF_sf"/>
</dbReference>
<feature type="domain" description="DinB-like" evidence="5">
    <location>
        <begin position="10"/>
        <end position="121"/>
    </location>
</feature>
<dbReference type="PANTHER" id="PTHR23150:SF36">
    <property type="entry name" value="HERCYNINE OXYGENASE"/>
    <property type="match status" value="1"/>
</dbReference>
<evidence type="ECO:0000256" key="3">
    <source>
        <dbReference type="ARBA" id="ARBA00037882"/>
    </source>
</evidence>
<dbReference type="InterPro" id="IPR005532">
    <property type="entry name" value="SUMF_dom"/>
</dbReference>
<evidence type="ECO:0000313" key="6">
    <source>
        <dbReference type="EMBL" id="MCR2747932.1"/>
    </source>
</evidence>
<dbReference type="InterPro" id="IPR034660">
    <property type="entry name" value="DinB/YfiT-like"/>
</dbReference>
<dbReference type="Gene3D" id="3.90.1580.10">
    <property type="entry name" value="paralog of FGE (formylglycine-generating enzyme)"/>
    <property type="match status" value="1"/>
</dbReference>
<protein>
    <submittedName>
        <fullName evidence="6">SUMF1/EgtB/PvdO family nonheme iron enzyme</fullName>
    </submittedName>
</protein>
<dbReference type="SUPFAM" id="SSF109854">
    <property type="entry name" value="DinB/YfiT-like putative metalloenzymes"/>
    <property type="match status" value="1"/>
</dbReference>
<dbReference type="EMBL" id="JANKHG010000027">
    <property type="protein sequence ID" value="MCR2747932.1"/>
    <property type="molecule type" value="Genomic_DNA"/>
</dbReference>
<comment type="pathway">
    <text evidence="3">Amino-acid biosynthesis; ergothioneine biosynthesis.</text>
</comment>
<keyword evidence="2" id="KW-0408">Iron</keyword>
<dbReference type="Pfam" id="PF03781">
    <property type="entry name" value="FGE-sulfatase"/>
    <property type="match status" value="1"/>
</dbReference>
<dbReference type="NCBIfam" id="NF041186">
    <property type="entry name" value="SenA"/>
    <property type="match status" value="1"/>
</dbReference>